<keyword evidence="1" id="KW-1133">Transmembrane helix</keyword>
<organism evidence="2">
    <name type="scientific">Riboviria sp</name>
    <dbReference type="NCBI Taxonomy" id="2585031"/>
    <lineage>
        <taxon>Viruses</taxon>
        <taxon>Riboviria</taxon>
    </lineage>
</organism>
<keyword evidence="1" id="KW-0472">Membrane</keyword>
<protein>
    <submittedName>
        <fullName evidence="2">Uncharacterized protein</fullName>
    </submittedName>
</protein>
<name>A0A514D7C9_9VIRU</name>
<evidence type="ECO:0000313" key="2">
    <source>
        <dbReference type="EMBL" id="QDH89534.1"/>
    </source>
</evidence>
<sequence length="312" mass="34543">MDVLFLLDQALYFIVFWAVGVYGRTWVGVVLNGAASYEQSPFWFWVYWLPSTVYTMVWLHVRVWWVFVFLAKWAWLLVLRKTTLGWLLEVVLAFANRGSKAPPAVLRGEAVSIGGVPAPQVLGRGQAYAQAAMVPHASVTAGGLTPTRCRRRSRWVRSLQEYLGARPGVIGRLIRGRWVPDLPDSRRAVTANAVLALLEGDTKVLGGGLVPSEDPNCNEPFLIVQRDSGREVIVPNLLGRLCRGTFGRERDANLLSQLRSRAVEWCTSKEVVEAVVPLLVPGMVAMAMCKTAPESLAEAFLEEQGFSTTQSC</sequence>
<accession>A0A514D7C9</accession>
<dbReference type="EMBL" id="MN034877">
    <property type="protein sequence ID" value="QDH89534.1"/>
    <property type="molecule type" value="Genomic_DNA"/>
</dbReference>
<evidence type="ECO:0000256" key="1">
    <source>
        <dbReference type="SAM" id="Phobius"/>
    </source>
</evidence>
<reference evidence="2" key="1">
    <citation type="submission" date="2019-05" db="EMBL/GenBank/DDBJ databases">
        <title>Metatranscriptomic reconstruction reveals RNA viruses with the potential to shape carbon cycling in soil.</title>
        <authorList>
            <person name="Starr E.P."/>
            <person name="Nuccio E."/>
            <person name="Pett-Ridge J."/>
            <person name="Banfield J.F."/>
            <person name="Firestone M.K."/>
        </authorList>
    </citation>
    <scope>NUCLEOTIDE SEQUENCE</scope>
    <source>
        <strain evidence="2">H2_Bulk_35_scaffold_522</strain>
    </source>
</reference>
<feature type="transmembrane region" description="Helical" evidence="1">
    <location>
        <begin position="12"/>
        <end position="35"/>
    </location>
</feature>
<keyword evidence="1" id="KW-0812">Transmembrane</keyword>
<proteinExistence type="predicted"/>
<feature type="transmembrane region" description="Helical" evidence="1">
    <location>
        <begin position="42"/>
        <end position="61"/>
    </location>
</feature>
<gene>
    <name evidence="2" type="ORF">H2Bulk35522_000002</name>
</gene>